<evidence type="ECO:0000313" key="2">
    <source>
        <dbReference type="Proteomes" id="UP000616340"/>
    </source>
</evidence>
<comment type="caution">
    <text evidence="1">The sequence shown here is derived from an EMBL/GenBank/DDBJ whole genome shotgun (WGS) entry which is preliminary data.</text>
</comment>
<dbReference type="Proteomes" id="UP000616340">
    <property type="component" value="Unassembled WGS sequence"/>
</dbReference>
<dbReference type="Pfam" id="PF08875">
    <property type="entry name" value="DUF1833"/>
    <property type="match status" value="1"/>
</dbReference>
<name>A0A927DQ69_KLEPN</name>
<dbReference type="InterPro" id="IPR014974">
    <property type="entry name" value="DUF1833"/>
</dbReference>
<protein>
    <submittedName>
        <fullName evidence="1">DUF1833 family protein</fullName>
    </submittedName>
</protein>
<reference evidence="1" key="1">
    <citation type="submission" date="2020-07" db="EMBL/GenBank/DDBJ databases">
        <title>Clinical and genomic characterization of carbapenemase-producing Enterobacterales causing secondary infections during the COVID-19 crisis at a New York City hospital.</title>
        <authorList>
            <person name="Gomez-Simmonds A."/>
            <person name="Annavajhala M.K."/>
            <person name="Uhlemann A.-C."/>
        </authorList>
    </citation>
    <scope>NUCLEOTIDE SEQUENCE</scope>
    <source>
        <strain evidence="1">NK1677</strain>
    </source>
</reference>
<gene>
    <name evidence="1" type="ORF">IE996_00345</name>
</gene>
<sequence>MTAINRLYASSGSEVIIGTLQVDIGGQTHYLCEGYEDITAVTERGETVTFIACAIVLSLPARNEDGTQDLKFMLCNVDGVVSTAIRKAIDAMSTASITFRKYISTDLTAPAEPPYVMPVKGGSRTPLTVNVTAGFKNMLDYARPRERYTLTYFQWSPLLPIGSLCSTLTNT</sequence>
<dbReference type="AlphaFoldDB" id="A0A927DQ69"/>
<proteinExistence type="predicted"/>
<evidence type="ECO:0000313" key="1">
    <source>
        <dbReference type="EMBL" id="MBD3708917.1"/>
    </source>
</evidence>
<organism evidence="1 2">
    <name type="scientific">Klebsiella pneumoniae</name>
    <dbReference type="NCBI Taxonomy" id="573"/>
    <lineage>
        <taxon>Bacteria</taxon>
        <taxon>Pseudomonadati</taxon>
        <taxon>Pseudomonadota</taxon>
        <taxon>Gammaproteobacteria</taxon>
        <taxon>Enterobacterales</taxon>
        <taxon>Enterobacteriaceae</taxon>
        <taxon>Klebsiella/Raoultella group</taxon>
        <taxon>Klebsiella</taxon>
        <taxon>Klebsiella pneumoniae complex</taxon>
    </lineage>
</organism>
<accession>A0A927DQ69</accession>
<dbReference type="EMBL" id="JACXTN010000001">
    <property type="protein sequence ID" value="MBD3708917.1"/>
    <property type="molecule type" value="Genomic_DNA"/>
</dbReference>